<dbReference type="AlphaFoldDB" id="A0A1H6EVR1"/>
<dbReference type="Proteomes" id="UP000236732">
    <property type="component" value="Unassembled WGS sequence"/>
</dbReference>
<evidence type="ECO:0000313" key="4">
    <source>
        <dbReference type="EMBL" id="SEH01126.1"/>
    </source>
</evidence>
<dbReference type="PROSITE" id="PS51682">
    <property type="entry name" value="SAM_OMT_I"/>
    <property type="match status" value="1"/>
</dbReference>
<evidence type="ECO:0000256" key="1">
    <source>
        <dbReference type="ARBA" id="ARBA00022603"/>
    </source>
</evidence>
<keyword evidence="1 4" id="KW-0489">Methyltransferase</keyword>
<dbReference type="InterPro" id="IPR002935">
    <property type="entry name" value="SAM_O-MeTrfase"/>
</dbReference>
<organism evidence="4 5">
    <name type="scientific">Nonomuraea solani</name>
    <dbReference type="NCBI Taxonomy" id="1144553"/>
    <lineage>
        <taxon>Bacteria</taxon>
        <taxon>Bacillati</taxon>
        <taxon>Actinomycetota</taxon>
        <taxon>Actinomycetes</taxon>
        <taxon>Streptosporangiales</taxon>
        <taxon>Streptosporangiaceae</taxon>
        <taxon>Nonomuraea</taxon>
    </lineage>
</organism>
<gene>
    <name evidence="4" type="ORF">SAMN05444920_11956</name>
</gene>
<dbReference type="PANTHER" id="PTHR43167">
    <property type="entry name" value="PUTATIVE (AFU_ORTHOLOGUE AFUA_6G01830)-RELATED"/>
    <property type="match status" value="1"/>
</dbReference>
<protein>
    <submittedName>
        <fullName evidence="4">Predicted O-methyltransferase YrrM</fullName>
    </submittedName>
</protein>
<keyword evidence="3" id="KW-0949">S-adenosyl-L-methionine</keyword>
<keyword evidence="5" id="KW-1185">Reference proteome</keyword>
<keyword evidence="2 4" id="KW-0808">Transferase</keyword>
<dbReference type="SUPFAM" id="SSF53335">
    <property type="entry name" value="S-adenosyl-L-methionine-dependent methyltransferases"/>
    <property type="match status" value="1"/>
</dbReference>
<evidence type="ECO:0000313" key="5">
    <source>
        <dbReference type="Proteomes" id="UP000236732"/>
    </source>
</evidence>
<reference evidence="4 5" key="1">
    <citation type="submission" date="2016-10" db="EMBL/GenBank/DDBJ databases">
        <authorList>
            <person name="de Groot N.N."/>
        </authorList>
    </citation>
    <scope>NUCLEOTIDE SEQUENCE [LARGE SCALE GENOMIC DNA]</scope>
    <source>
        <strain evidence="4 5">CGMCC 4.7037</strain>
    </source>
</reference>
<evidence type="ECO:0000256" key="3">
    <source>
        <dbReference type="ARBA" id="ARBA00022691"/>
    </source>
</evidence>
<evidence type="ECO:0000256" key="2">
    <source>
        <dbReference type="ARBA" id="ARBA00022679"/>
    </source>
</evidence>
<dbReference type="GO" id="GO:0008171">
    <property type="term" value="F:O-methyltransferase activity"/>
    <property type="evidence" value="ECO:0007669"/>
    <property type="project" value="InterPro"/>
</dbReference>
<dbReference type="EMBL" id="FNVT01000019">
    <property type="protein sequence ID" value="SEH01126.1"/>
    <property type="molecule type" value="Genomic_DNA"/>
</dbReference>
<dbReference type="GO" id="GO:0032259">
    <property type="term" value="P:methylation"/>
    <property type="evidence" value="ECO:0007669"/>
    <property type="project" value="UniProtKB-KW"/>
</dbReference>
<proteinExistence type="predicted"/>
<dbReference type="InterPro" id="IPR029063">
    <property type="entry name" value="SAM-dependent_MTases_sf"/>
</dbReference>
<dbReference type="Pfam" id="PF01596">
    <property type="entry name" value="Methyltransf_3"/>
    <property type="match status" value="1"/>
</dbReference>
<dbReference type="CDD" id="cd02440">
    <property type="entry name" value="AdoMet_MTases"/>
    <property type="match status" value="1"/>
</dbReference>
<sequence length="216" mass="22891">MRASLASPDLGAVPPQRQNPTMDVTLRKIIAELNEAAARHDAGQENRLDRWRVLEPDAGEFLWFLAQSVAARTIVEVGTSRGASTLWLGDAARAVGGRVLSLDTDAEAQDHARTAIGAAGLAGHVEFQVGDGGAALAGMADGSVDLLFLDAERVEYASWWPHPLRVLRRGGVLVADNALSHPGEIAPLRDLLTREPGLAVATIAVGKGELVATRRD</sequence>
<accession>A0A1H6EVR1</accession>
<dbReference type="Gene3D" id="3.40.50.150">
    <property type="entry name" value="Vaccinia Virus protein VP39"/>
    <property type="match status" value="1"/>
</dbReference>
<dbReference type="PANTHER" id="PTHR43167:SF1">
    <property type="entry name" value="PUTATIVE (AFU_ORTHOLOGUE AFUA_6G01830)-RELATED"/>
    <property type="match status" value="1"/>
</dbReference>
<name>A0A1H6EVR1_9ACTN</name>